<dbReference type="InterPro" id="IPR007712">
    <property type="entry name" value="RelE/ParE_toxin"/>
</dbReference>
<reference evidence="2 3" key="1">
    <citation type="submission" date="2019-07" db="EMBL/GenBank/DDBJ databases">
        <title>Draft genome sequence of Adlercreutzia equolifaciens IPLA 37004, a human intestinal strain that does not produces equol from daidzein.</title>
        <authorList>
            <person name="Vazquez L."/>
            <person name="Florez A.B."/>
            <person name="Mayo B."/>
        </authorList>
    </citation>
    <scope>NUCLEOTIDE SEQUENCE [LARGE SCALE GENOMIC DNA]</scope>
    <source>
        <strain evidence="2 3">IPLA 37004</strain>
    </source>
</reference>
<comment type="caution">
    <text evidence="2">The sequence shown here is derived from an EMBL/GenBank/DDBJ whole genome shotgun (WGS) entry which is preliminary data.</text>
</comment>
<gene>
    <name evidence="2" type="ORF">FM068_04235</name>
</gene>
<dbReference type="RefSeq" id="WP_161127611.1">
    <property type="nucleotide sequence ID" value="NZ_CBCTOK010000013.1"/>
</dbReference>
<sequence length="109" mass="12835">MREPIYRPRAAFDLESIIIYVGEVCRNPAAARQTYTSIKAAVKELCAMPTLGRPFIDEALGRRDIRSWLVGNYRVFYTYDEEFLTVRRVIHTRQDIDDFALIDWEEDED</sequence>
<organism evidence="2 3">
    <name type="scientific">Adlercreutzia equolifaciens</name>
    <dbReference type="NCBI Taxonomy" id="446660"/>
    <lineage>
        <taxon>Bacteria</taxon>
        <taxon>Bacillati</taxon>
        <taxon>Actinomycetota</taxon>
        <taxon>Coriobacteriia</taxon>
        <taxon>Eggerthellales</taxon>
        <taxon>Eggerthellaceae</taxon>
        <taxon>Adlercreutzia</taxon>
    </lineage>
</organism>
<dbReference type="Pfam" id="PF05016">
    <property type="entry name" value="ParE_toxin"/>
    <property type="match status" value="1"/>
</dbReference>
<proteinExistence type="predicted"/>
<dbReference type="Proteomes" id="UP000472380">
    <property type="component" value="Unassembled WGS sequence"/>
</dbReference>
<evidence type="ECO:0000313" key="3">
    <source>
        <dbReference type="Proteomes" id="UP000472380"/>
    </source>
</evidence>
<dbReference type="Gene3D" id="3.30.2310.20">
    <property type="entry name" value="RelE-like"/>
    <property type="match status" value="1"/>
</dbReference>
<evidence type="ECO:0000313" key="2">
    <source>
        <dbReference type="EMBL" id="MZG27797.1"/>
    </source>
</evidence>
<dbReference type="SUPFAM" id="SSF143011">
    <property type="entry name" value="RelE-like"/>
    <property type="match status" value="1"/>
</dbReference>
<dbReference type="InterPro" id="IPR035093">
    <property type="entry name" value="RelE/ParE_toxin_dom_sf"/>
</dbReference>
<evidence type="ECO:0000256" key="1">
    <source>
        <dbReference type="ARBA" id="ARBA00022649"/>
    </source>
</evidence>
<dbReference type="EMBL" id="VJNE01000006">
    <property type="protein sequence ID" value="MZG27797.1"/>
    <property type="molecule type" value="Genomic_DNA"/>
</dbReference>
<accession>A0A6L8Q3E4</accession>
<dbReference type="AlphaFoldDB" id="A0A6L8Q3E4"/>
<keyword evidence="1" id="KW-1277">Toxin-antitoxin system</keyword>
<protein>
    <submittedName>
        <fullName evidence="2">Type II toxin-antitoxin system RelE/ParE family toxin</fullName>
    </submittedName>
</protein>
<name>A0A6L8Q3E4_9ACTN</name>